<dbReference type="EMBL" id="CAJFDH010000005">
    <property type="protein sequence ID" value="CAD5225993.1"/>
    <property type="molecule type" value="Genomic_DNA"/>
</dbReference>
<dbReference type="OrthoDB" id="10364530at2759"/>
<proteinExistence type="predicted"/>
<dbReference type="Proteomes" id="UP000783686">
    <property type="component" value="Unassembled WGS sequence"/>
</dbReference>
<keyword evidence="3" id="KW-1185">Reference proteome</keyword>
<evidence type="ECO:0000313" key="3">
    <source>
        <dbReference type="Proteomes" id="UP000614601"/>
    </source>
</evidence>
<dbReference type="Proteomes" id="UP000614601">
    <property type="component" value="Unassembled WGS sequence"/>
</dbReference>
<organism evidence="2 3">
    <name type="scientific">Bursaphelenchus okinawaensis</name>
    <dbReference type="NCBI Taxonomy" id="465554"/>
    <lineage>
        <taxon>Eukaryota</taxon>
        <taxon>Metazoa</taxon>
        <taxon>Ecdysozoa</taxon>
        <taxon>Nematoda</taxon>
        <taxon>Chromadorea</taxon>
        <taxon>Rhabditida</taxon>
        <taxon>Tylenchina</taxon>
        <taxon>Tylenchomorpha</taxon>
        <taxon>Aphelenchoidea</taxon>
        <taxon>Aphelenchoididae</taxon>
        <taxon>Bursaphelenchus</taxon>
    </lineage>
</organism>
<gene>
    <name evidence="2" type="ORF">BOKJ2_LOCUS11855</name>
</gene>
<dbReference type="EMBL" id="CAJFCW020000005">
    <property type="protein sequence ID" value="CAG9121590.1"/>
    <property type="molecule type" value="Genomic_DNA"/>
</dbReference>
<feature type="region of interest" description="Disordered" evidence="1">
    <location>
        <begin position="451"/>
        <end position="470"/>
    </location>
</feature>
<sequence>MYRFGPLITSLRLNVVRRVGINVVPQYVPADSSTISFPIQRFENFRPRRVDFFSSSGVLPTNWQKIRKAEESEVEAIERLCDQVLRDMDEDKFLFNLTDQTSSNQMCTINSKIAVNLASNIFEKEGIEKTIVFLDGCKQRFNIWSKPKPSLELVQSIRSLFHKVFENLETSDPKVLELSGALIRADIVQTPYIFLEECVKRNLEKTNFGVSFGSFASKSTAERSVAGCHHLLDYILADGQDFSCVKEQRIRMVISHVQSLKTPAYALAELVTAALKVNKLDDAAKLVKYFVVKPRNFVGPIKRLREDADTVTLERFGLLFAKCYYEELRSKPKKAKKTEEGSAEAVEEEEAPEDLGEFEFLIKEARARKPRRKFSLVKRNVKKHEVDPKQLDTLTKAFVNVWMNSAVEKSDVSSLNQLFEWVKYHNVELRAFQLNKIKECYIKAGQPNPFDRLTQSADGPTPKAQIQGLF</sequence>
<evidence type="ECO:0000313" key="2">
    <source>
        <dbReference type="EMBL" id="CAD5225993.1"/>
    </source>
</evidence>
<comment type="caution">
    <text evidence="2">The sequence shown here is derived from an EMBL/GenBank/DDBJ whole genome shotgun (WGS) entry which is preliminary data.</text>
</comment>
<evidence type="ECO:0000256" key="1">
    <source>
        <dbReference type="SAM" id="MobiDB-lite"/>
    </source>
</evidence>
<protein>
    <submittedName>
        <fullName evidence="2">Uncharacterized protein</fullName>
    </submittedName>
</protein>
<dbReference type="AlphaFoldDB" id="A0A811LE77"/>
<accession>A0A811LE77</accession>
<reference evidence="2" key="1">
    <citation type="submission" date="2020-09" db="EMBL/GenBank/DDBJ databases">
        <authorList>
            <person name="Kikuchi T."/>
        </authorList>
    </citation>
    <scope>NUCLEOTIDE SEQUENCE</scope>
    <source>
        <strain evidence="2">SH1</strain>
    </source>
</reference>
<name>A0A811LE77_9BILA</name>